<evidence type="ECO:0008006" key="5">
    <source>
        <dbReference type="Google" id="ProtNLM"/>
    </source>
</evidence>
<dbReference type="Gene3D" id="3.30.420.40">
    <property type="match status" value="2"/>
</dbReference>
<reference evidence="4" key="1">
    <citation type="journal article" date="2019" name="Int. J. Syst. Evol. Microbiol.">
        <title>The Global Catalogue of Microorganisms (GCM) 10K type strain sequencing project: providing services to taxonomists for standard genome sequencing and annotation.</title>
        <authorList>
            <consortium name="The Broad Institute Genomics Platform"/>
            <consortium name="The Broad Institute Genome Sequencing Center for Infectious Disease"/>
            <person name="Wu L."/>
            <person name="Ma J."/>
        </authorList>
    </citation>
    <scope>NUCLEOTIDE SEQUENCE [LARGE SCALE GENOMIC DNA]</scope>
    <source>
        <strain evidence="4">CCUG 54518</strain>
    </source>
</reference>
<gene>
    <name evidence="3" type="ORF">ACFQNJ_16425</name>
</gene>
<dbReference type="SUPFAM" id="SSF53067">
    <property type="entry name" value="Actin-like ATPase domain"/>
    <property type="match status" value="2"/>
</dbReference>
<evidence type="ECO:0000313" key="3">
    <source>
        <dbReference type="EMBL" id="MFC7436097.1"/>
    </source>
</evidence>
<dbReference type="InterPro" id="IPR040607">
    <property type="entry name" value="ALP_N"/>
</dbReference>
<name>A0ABW2RDH9_9BURK</name>
<dbReference type="Pfam" id="PF21522">
    <property type="entry name" value="MreB-like_C"/>
    <property type="match status" value="1"/>
</dbReference>
<proteinExistence type="predicted"/>
<accession>A0ABW2RDH9</accession>
<keyword evidence="4" id="KW-1185">Reference proteome</keyword>
<dbReference type="InterPro" id="IPR043129">
    <property type="entry name" value="ATPase_NBD"/>
</dbReference>
<dbReference type="Proteomes" id="UP001596495">
    <property type="component" value="Unassembled WGS sequence"/>
</dbReference>
<evidence type="ECO:0000259" key="2">
    <source>
        <dbReference type="Pfam" id="PF21522"/>
    </source>
</evidence>
<dbReference type="Pfam" id="PF17989">
    <property type="entry name" value="ALP_N"/>
    <property type="match status" value="1"/>
</dbReference>
<protein>
    <recommendedName>
        <fullName evidence="5">Actin-like protein N-terminal domain-containing protein</fullName>
    </recommendedName>
</protein>
<dbReference type="EMBL" id="JBHTBX010000013">
    <property type="protein sequence ID" value="MFC7436097.1"/>
    <property type="molecule type" value="Genomic_DNA"/>
</dbReference>
<dbReference type="InterPro" id="IPR049067">
    <property type="entry name" value="MreB-like_C"/>
</dbReference>
<feature type="domain" description="Actin homologue MreB-like C-terminal" evidence="2">
    <location>
        <begin position="198"/>
        <end position="318"/>
    </location>
</feature>
<dbReference type="RefSeq" id="WP_382259488.1">
    <property type="nucleotide sequence ID" value="NZ_JBHTBX010000013.1"/>
</dbReference>
<organism evidence="3 4">
    <name type="scientific">Hydrogenophaga bisanensis</name>
    <dbReference type="NCBI Taxonomy" id="439611"/>
    <lineage>
        <taxon>Bacteria</taxon>
        <taxon>Pseudomonadati</taxon>
        <taxon>Pseudomonadota</taxon>
        <taxon>Betaproteobacteria</taxon>
        <taxon>Burkholderiales</taxon>
        <taxon>Comamonadaceae</taxon>
        <taxon>Hydrogenophaga</taxon>
    </lineage>
</organism>
<comment type="caution">
    <text evidence="3">The sequence shown here is derived from an EMBL/GenBank/DDBJ whole genome shotgun (WGS) entry which is preliminary data.</text>
</comment>
<evidence type="ECO:0000313" key="4">
    <source>
        <dbReference type="Proteomes" id="UP001596495"/>
    </source>
</evidence>
<feature type="domain" description="Actin-like protein N-terminal" evidence="1">
    <location>
        <begin position="8"/>
        <end position="174"/>
    </location>
</feature>
<evidence type="ECO:0000259" key="1">
    <source>
        <dbReference type="Pfam" id="PF17989"/>
    </source>
</evidence>
<sequence>MNPRTVIAIDIGYGNTKVVWSHTLDRQGKSRWGEICFRSITPPVVVDEESTGIGSNPDRVLIELNGQSYYAGPAATMGVEARALDPNYIETDQHEVLLRVAIHLAMRELGRFTSEIDMLVLGLPVSGFASRGARLNEIALQPRQIPVARHLRGNGPSSIAVTAKKCLILPQPYGGMRAASQNASADDPIYQSGKLSMIIDPGYRTLDWFVSNGMSPELKLSGSFDGGVSNILREVSQRIGYEHGTGSLEFDQIEEGLESGSINLGFKVIDTEPYRKVAADAAKREIAAFLGRIDANRARLSRVLLTGGGAKFYEAALKDKLPGYKIETMPASVMSNARGYWLTGCDALEDQNA</sequence>